<accession>A0A0R1SPT9</accession>
<feature type="transmembrane region" description="Helical" evidence="1">
    <location>
        <begin position="299"/>
        <end position="319"/>
    </location>
</feature>
<keyword evidence="1" id="KW-0812">Transmembrane</keyword>
<dbReference type="Proteomes" id="UP000051647">
    <property type="component" value="Unassembled WGS sequence"/>
</dbReference>
<evidence type="ECO:0000256" key="1">
    <source>
        <dbReference type="SAM" id="Phobius"/>
    </source>
</evidence>
<dbReference type="AlphaFoldDB" id="A0A0R1SPT9"/>
<sequence>MKKFISSVIIFLVVLLAAVAISKNDSIKYNNTMNRLGMSDNATVLKTNSKRNLTNTIVDLNKMKLSKYQIIFFDKDNSSFGYIYGNHSLKKLPTVSGRYFSKTDFKSQIPFAVQGQNSSIKSYKPQSQAYIKTDKRYISVIGNIGFNNAQLLNEQTLISLSPTQRKSNKQLKDLIPVIDGNVVSSKTDLAKIKKLMHVSSTHKYSPQTDDFTAVQTNNSGNLYILSLLLTLIVTIVVEIYILLPLRFDIKKTKLTGDLKNNYRNSLLLRYLMFTIIPYVLAFLWTTWKIVIISHAIFNSYLVVSIIAAIAVGIYQIYLVKKEPQKEA</sequence>
<evidence type="ECO:0000313" key="2">
    <source>
        <dbReference type="EMBL" id="KRL68514.1"/>
    </source>
</evidence>
<keyword evidence="3" id="KW-1185">Reference proteome</keyword>
<proteinExistence type="predicted"/>
<dbReference type="eggNOG" id="ENOG5033H40">
    <property type="taxonomic scope" value="Bacteria"/>
</dbReference>
<dbReference type="EMBL" id="AZFA01000001">
    <property type="protein sequence ID" value="KRL68514.1"/>
    <property type="molecule type" value="Genomic_DNA"/>
</dbReference>
<name>A0A0R1SPT9_9LACO</name>
<feature type="transmembrane region" description="Helical" evidence="1">
    <location>
        <begin position="266"/>
        <end position="287"/>
    </location>
</feature>
<comment type="caution">
    <text evidence="2">The sequence shown here is derived from an EMBL/GenBank/DDBJ whole genome shotgun (WGS) entry which is preliminary data.</text>
</comment>
<dbReference type="RefSeq" id="WP_010623539.1">
    <property type="nucleotide sequence ID" value="NZ_AZFA01000001.1"/>
</dbReference>
<protein>
    <recommendedName>
        <fullName evidence="4">MacB-like periplasmic core domain-containing protein</fullName>
    </recommendedName>
</protein>
<keyword evidence="1" id="KW-1133">Transmembrane helix</keyword>
<keyword evidence="1" id="KW-0472">Membrane</keyword>
<organism evidence="2 3">
    <name type="scientific">Companilactobacillus versmoldensis DSM 14857 = KCTC 3814</name>
    <dbReference type="NCBI Taxonomy" id="1423815"/>
    <lineage>
        <taxon>Bacteria</taxon>
        <taxon>Bacillati</taxon>
        <taxon>Bacillota</taxon>
        <taxon>Bacilli</taxon>
        <taxon>Lactobacillales</taxon>
        <taxon>Lactobacillaceae</taxon>
        <taxon>Companilactobacillus</taxon>
    </lineage>
</organism>
<dbReference type="PATRIC" id="fig|1423815.3.peg.215"/>
<reference evidence="2 3" key="1">
    <citation type="journal article" date="2015" name="Genome Announc.">
        <title>Expanding the biotechnology potential of lactobacilli through comparative genomics of 213 strains and associated genera.</title>
        <authorList>
            <person name="Sun Z."/>
            <person name="Harris H.M."/>
            <person name="McCann A."/>
            <person name="Guo C."/>
            <person name="Argimon S."/>
            <person name="Zhang W."/>
            <person name="Yang X."/>
            <person name="Jeffery I.B."/>
            <person name="Cooney J.C."/>
            <person name="Kagawa T.F."/>
            <person name="Liu W."/>
            <person name="Song Y."/>
            <person name="Salvetti E."/>
            <person name="Wrobel A."/>
            <person name="Rasinkangas P."/>
            <person name="Parkhill J."/>
            <person name="Rea M.C."/>
            <person name="O'Sullivan O."/>
            <person name="Ritari J."/>
            <person name="Douillard F.P."/>
            <person name="Paul Ross R."/>
            <person name="Yang R."/>
            <person name="Briner A.E."/>
            <person name="Felis G.E."/>
            <person name="de Vos W.M."/>
            <person name="Barrangou R."/>
            <person name="Klaenhammer T.R."/>
            <person name="Caufield P.W."/>
            <person name="Cui Y."/>
            <person name="Zhang H."/>
            <person name="O'Toole P.W."/>
        </authorList>
    </citation>
    <scope>NUCLEOTIDE SEQUENCE [LARGE SCALE GENOMIC DNA]</scope>
    <source>
        <strain evidence="2 3">DSM 14857</strain>
    </source>
</reference>
<dbReference type="OrthoDB" id="2329651at2"/>
<evidence type="ECO:0008006" key="4">
    <source>
        <dbReference type="Google" id="ProtNLM"/>
    </source>
</evidence>
<gene>
    <name evidence="2" type="ORF">FC27_GL000213</name>
</gene>
<dbReference type="STRING" id="1423815.FC27_GL000213"/>
<evidence type="ECO:0000313" key="3">
    <source>
        <dbReference type="Proteomes" id="UP000051647"/>
    </source>
</evidence>
<feature type="transmembrane region" description="Helical" evidence="1">
    <location>
        <begin position="222"/>
        <end position="245"/>
    </location>
</feature>